<evidence type="ECO:0000256" key="3">
    <source>
        <dbReference type="RuleBase" id="RU003718"/>
    </source>
</evidence>
<keyword evidence="6" id="KW-1185">Reference proteome</keyword>
<comment type="similarity">
    <text evidence="1 3">Belongs to the UDP-glycosyltransferase family.</text>
</comment>
<dbReference type="PROSITE" id="PS00375">
    <property type="entry name" value="UDPGT"/>
    <property type="match status" value="1"/>
</dbReference>
<dbReference type="GO" id="GO:0035251">
    <property type="term" value="F:UDP-glucosyltransferase activity"/>
    <property type="evidence" value="ECO:0007669"/>
    <property type="project" value="TreeGrafter"/>
</dbReference>
<dbReference type="PANTHER" id="PTHR48047">
    <property type="entry name" value="GLYCOSYLTRANSFERASE"/>
    <property type="match status" value="1"/>
</dbReference>
<evidence type="ECO:0000313" key="6">
    <source>
        <dbReference type="Proteomes" id="UP000734854"/>
    </source>
</evidence>
<dbReference type="InterPro" id="IPR035595">
    <property type="entry name" value="UDP_glycos_trans_CS"/>
</dbReference>
<proteinExistence type="inferred from homology"/>
<gene>
    <name evidence="5" type="ORF">ZIOFF_008466</name>
</gene>
<dbReference type="Proteomes" id="UP000734854">
    <property type="component" value="Unassembled WGS sequence"/>
</dbReference>
<evidence type="ECO:0000256" key="4">
    <source>
        <dbReference type="RuleBase" id="RU362057"/>
    </source>
</evidence>
<organism evidence="5 6">
    <name type="scientific">Zingiber officinale</name>
    <name type="common">Ginger</name>
    <name type="synonym">Amomum zingiber</name>
    <dbReference type="NCBI Taxonomy" id="94328"/>
    <lineage>
        <taxon>Eukaryota</taxon>
        <taxon>Viridiplantae</taxon>
        <taxon>Streptophyta</taxon>
        <taxon>Embryophyta</taxon>
        <taxon>Tracheophyta</taxon>
        <taxon>Spermatophyta</taxon>
        <taxon>Magnoliopsida</taxon>
        <taxon>Liliopsida</taxon>
        <taxon>Zingiberales</taxon>
        <taxon>Zingiberaceae</taxon>
        <taxon>Zingiber</taxon>
    </lineage>
</organism>
<dbReference type="InterPro" id="IPR002213">
    <property type="entry name" value="UDP_glucos_trans"/>
</dbReference>
<keyword evidence="3" id="KW-0328">Glycosyltransferase</keyword>
<sequence length="490" mass="53767">MTTDQPAARCAHFVLVPLMAQGHTIPIVDMAHFLARHGAHVTFLTTPLNALRIDAIIQRAGASGLAIDFVSLHFPCAEAGLPLGCENIDALPSPSRDYLPNFLRACDMLRAPFTQHLRRHPLPPSCIVSDAAQPWTGEMARDLGVPRLIFHGLGGFTILARQILHQEDVYVRVTDESEILDVPGFPHPLRVPMAKTPGTFWGPKLQHLRLRSMEEEAKADGVVVNTFDDIEAVYVESYQKMIGKRVWTVGPLCLCNRDAAHMTARGNKAAVDENQYLRWLDSMAPTSVIYVSFGSLVTAGVEQIVEIGMALEGAGFPFVWAIKAGDQSAIQVDRWLAESGFEERTRGRGLVIRGWAPQMMILSHPAAGGFLTHCGWNSTLEGICSGLPMATWPHFGDQHLNQKVVVEVLRIGVAVGGGSANWGDENSGTVVRREKIEKAVRELMGGGEEAEGRRERARELGEKAKRAMEEGGSSYQNLSMLIQQFPAEEE</sequence>
<dbReference type="PANTHER" id="PTHR48047:SF182">
    <property type="entry name" value="GLYCOSYLTRANSFERASE"/>
    <property type="match status" value="1"/>
</dbReference>
<reference evidence="5 6" key="1">
    <citation type="submission" date="2020-08" db="EMBL/GenBank/DDBJ databases">
        <title>Plant Genome Project.</title>
        <authorList>
            <person name="Zhang R.-G."/>
        </authorList>
    </citation>
    <scope>NUCLEOTIDE SEQUENCE [LARGE SCALE GENOMIC DNA]</scope>
    <source>
        <tissue evidence="5">Rhizome</tissue>
    </source>
</reference>
<evidence type="ECO:0000313" key="5">
    <source>
        <dbReference type="EMBL" id="KAG6534563.1"/>
    </source>
</evidence>
<keyword evidence="2 3" id="KW-0808">Transferase</keyword>
<dbReference type="Pfam" id="PF00201">
    <property type="entry name" value="UDPGT"/>
    <property type="match status" value="1"/>
</dbReference>
<dbReference type="AlphaFoldDB" id="A0A8J5HW67"/>
<dbReference type="FunFam" id="3.40.50.2000:FF:000047">
    <property type="entry name" value="Glycosyltransferase"/>
    <property type="match status" value="1"/>
</dbReference>
<evidence type="ECO:0000256" key="2">
    <source>
        <dbReference type="ARBA" id="ARBA00022679"/>
    </source>
</evidence>
<protein>
    <recommendedName>
        <fullName evidence="4">Glycosyltransferase</fullName>
        <ecNumber evidence="4">2.4.1.-</ecNumber>
    </recommendedName>
</protein>
<comment type="caution">
    <text evidence="5">The sequence shown here is derived from an EMBL/GenBank/DDBJ whole genome shotgun (WGS) entry which is preliminary data.</text>
</comment>
<dbReference type="EMBL" id="JACMSC010000002">
    <property type="protein sequence ID" value="KAG6534563.1"/>
    <property type="molecule type" value="Genomic_DNA"/>
</dbReference>
<dbReference type="EC" id="2.4.1.-" evidence="4"/>
<evidence type="ECO:0000256" key="1">
    <source>
        <dbReference type="ARBA" id="ARBA00009995"/>
    </source>
</evidence>
<dbReference type="CDD" id="cd03784">
    <property type="entry name" value="GT1_Gtf-like"/>
    <property type="match status" value="1"/>
</dbReference>
<dbReference type="OrthoDB" id="5835829at2759"/>
<name>A0A8J5HW67_ZINOF</name>
<accession>A0A8J5HW67</accession>